<proteinExistence type="predicted"/>
<dbReference type="Proteomes" id="UP000887159">
    <property type="component" value="Unassembled WGS sequence"/>
</dbReference>
<reference evidence="1" key="1">
    <citation type="submission" date="2020-08" db="EMBL/GenBank/DDBJ databases">
        <title>Multicomponent nature underlies the extraordinary mechanical properties of spider dragline silk.</title>
        <authorList>
            <person name="Kono N."/>
            <person name="Nakamura H."/>
            <person name="Mori M."/>
            <person name="Yoshida Y."/>
            <person name="Ohtoshi R."/>
            <person name="Malay A.D."/>
            <person name="Moran D.A.P."/>
            <person name="Tomita M."/>
            <person name="Numata K."/>
            <person name="Arakawa K."/>
        </authorList>
    </citation>
    <scope>NUCLEOTIDE SEQUENCE</scope>
</reference>
<dbReference type="AlphaFoldDB" id="A0A8X6VM67"/>
<sequence>MEDFLCGIIIGRLECGCTQLEVSEELGIAQSVISRLWQRIHDDGLVCSLILAGLLYGERQVTVTTKRTPLNDTITVVQDGSLRGGIVFGFRTDLHVQSVTMTGHINRDVILEQHVCLFRGAMGAEFLFMDDNGRPHRANIVDECLKS</sequence>
<comment type="caution">
    <text evidence="1">The sequence shown here is derived from an EMBL/GenBank/DDBJ whole genome shotgun (WGS) entry which is preliminary data.</text>
</comment>
<keyword evidence="2" id="KW-1185">Reference proteome</keyword>
<name>A0A8X6VM67_TRICX</name>
<protein>
    <submittedName>
        <fullName evidence="1">Cubilin</fullName>
    </submittedName>
</protein>
<dbReference type="EMBL" id="BMAU01021321">
    <property type="protein sequence ID" value="GFY13223.1"/>
    <property type="molecule type" value="Genomic_DNA"/>
</dbReference>
<evidence type="ECO:0000313" key="1">
    <source>
        <dbReference type="EMBL" id="GFY13223.1"/>
    </source>
</evidence>
<organism evidence="1 2">
    <name type="scientific">Trichonephila clavipes</name>
    <name type="common">Golden silk orbweaver</name>
    <name type="synonym">Nephila clavipes</name>
    <dbReference type="NCBI Taxonomy" id="2585209"/>
    <lineage>
        <taxon>Eukaryota</taxon>
        <taxon>Metazoa</taxon>
        <taxon>Ecdysozoa</taxon>
        <taxon>Arthropoda</taxon>
        <taxon>Chelicerata</taxon>
        <taxon>Arachnida</taxon>
        <taxon>Araneae</taxon>
        <taxon>Araneomorphae</taxon>
        <taxon>Entelegynae</taxon>
        <taxon>Araneoidea</taxon>
        <taxon>Nephilidae</taxon>
        <taxon>Trichonephila</taxon>
    </lineage>
</organism>
<evidence type="ECO:0000313" key="2">
    <source>
        <dbReference type="Proteomes" id="UP000887159"/>
    </source>
</evidence>
<gene>
    <name evidence="1" type="primary">Cubn_6</name>
    <name evidence="1" type="ORF">TNCV_2334871</name>
</gene>
<dbReference type="InterPro" id="IPR001387">
    <property type="entry name" value="Cro/C1-type_HTH"/>
</dbReference>
<dbReference type="CDD" id="cd00093">
    <property type="entry name" value="HTH_XRE"/>
    <property type="match status" value="1"/>
</dbReference>
<accession>A0A8X6VM67</accession>